<feature type="transmembrane region" description="Helical" evidence="1">
    <location>
        <begin position="20"/>
        <end position="42"/>
    </location>
</feature>
<dbReference type="EMBL" id="WHPF01000004">
    <property type="protein sequence ID" value="NNV55235.1"/>
    <property type="molecule type" value="Genomic_DNA"/>
</dbReference>
<accession>A0A8J8JTJ0</accession>
<dbReference type="Pfam" id="PF14358">
    <property type="entry name" value="DUF4405"/>
    <property type="match status" value="1"/>
</dbReference>
<gene>
    <name evidence="3" type="ORF">GD597_07175</name>
</gene>
<organism evidence="3 4">
    <name type="scientific">Limnovirga soli</name>
    <dbReference type="NCBI Taxonomy" id="2656915"/>
    <lineage>
        <taxon>Bacteria</taxon>
        <taxon>Pseudomonadati</taxon>
        <taxon>Bacteroidota</taxon>
        <taxon>Chitinophagia</taxon>
        <taxon>Chitinophagales</taxon>
        <taxon>Chitinophagaceae</taxon>
        <taxon>Limnovirga</taxon>
    </lineage>
</organism>
<reference evidence="3" key="1">
    <citation type="submission" date="2019-10" db="EMBL/GenBank/DDBJ databases">
        <title>Draft genome sequence of Panacibacter sp. KCS-6.</title>
        <authorList>
            <person name="Yim K.J."/>
        </authorList>
    </citation>
    <scope>NUCLEOTIDE SEQUENCE</scope>
    <source>
        <strain evidence="3">KCS-6</strain>
    </source>
</reference>
<feature type="domain" description="Flavinylation-associated cytochrome" evidence="2">
    <location>
        <begin position="19"/>
        <end position="70"/>
    </location>
</feature>
<sequence length="295" mass="32302">MDMFAPSNKYLHHMKKKNIISLTIAFAFLSIAITGLLLYFAIKPGPVTAIHVAFGLLFIGFAIFHIKNNWASIKVYSTQQKGGSRIKKELLVAVVVSLILLAGVGFGIPPFNEIQHAGEELTKGERREGSADRTMFVKIATNENIKGSHLNFIIEKNDTVLTPVIAIWVEDTAGNFMQNLFVPASTIALPEGETNVREAIEEGEATNVNLDPALLPQWAAKASDKTANFNNATPTDNFFLNTNTSATAVYNVFLLVRSGNTQETYFATIDASKSNAFVLRAPKETLLNKAILTLK</sequence>
<dbReference type="InterPro" id="IPR025517">
    <property type="entry name" value="DUF4405"/>
</dbReference>
<keyword evidence="1" id="KW-0812">Transmembrane</keyword>
<keyword evidence="1" id="KW-1133">Transmembrane helix</keyword>
<evidence type="ECO:0000256" key="1">
    <source>
        <dbReference type="SAM" id="Phobius"/>
    </source>
</evidence>
<evidence type="ECO:0000259" key="2">
    <source>
        <dbReference type="Pfam" id="PF14358"/>
    </source>
</evidence>
<evidence type="ECO:0000313" key="4">
    <source>
        <dbReference type="Proteomes" id="UP000598971"/>
    </source>
</evidence>
<feature type="transmembrane region" description="Helical" evidence="1">
    <location>
        <begin position="90"/>
        <end position="108"/>
    </location>
</feature>
<protein>
    <submittedName>
        <fullName evidence="3">DUF4405 domain-containing protein</fullName>
    </submittedName>
</protein>
<proteinExistence type="predicted"/>
<feature type="transmembrane region" description="Helical" evidence="1">
    <location>
        <begin position="48"/>
        <end position="66"/>
    </location>
</feature>
<dbReference type="Proteomes" id="UP000598971">
    <property type="component" value="Unassembled WGS sequence"/>
</dbReference>
<keyword evidence="1" id="KW-0472">Membrane</keyword>
<evidence type="ECO:0000313" key="3">
    <source>
        <dbReference type="EMBL" id="NNV55235.1"/>
    </source>
</evidence>
<comment type="caution">
    <text evidence="3">The sequence shown here is derived from an EMBL/GenBank/DDBJ whole genome shotgun (WGS) entry which is preliminary data.</text>
</comment>
<dbReference type="AlphaFoldDB" id="A0A8J8JTJ0"/>
<name>A0A8J8JTJ0_9BACT</name>
<keyword evidence="4" id="KW-1185">Reference proteome</keyword>